<dbReference type="GO" id="GO:0008757">
    <property type="term" value="F:S-adenosylmethionine-dependent methyltransferase activity"/>
    <property type="evidence" value="ECO:0007669"/>
    <property type="project" value="InterPro"/>
</dbReference>
<dbReference type="GeneID" id="10506856"/>
<organism evidence="5 6">
    <name type="scientific">Dictyostelium purpureum</name>
    <name type="common">Slime mold</name>
    <dbReference type="NCBI Taxonomy" id="5786"/>
    <lineage>
        <taxon>Eukaryota</taxon>
        <taxon>Amoebozoa</taxon>
        <taxon>Evosea</taxon>
        <taxon>Eumycetozoa</taxon>
        <taxon>Dictyostelia</taxon>
        <taxon>Dictyosteliales</taxon>
        <taxon>Dictyosteliaceae</taxon>
        <taxon>Dictyostelium</taxon>
    </lineage>
</organism>
<comment type="similarity">
    <text evidence="1">Belongs to the methyltransferase superfamily.</text>
</comment>
<feature type="domain" description="Methyltransferase type 11" evidence="4">
    <location>
        <begin position="47"/>
        <end position="138"/>
    </location>
</feature>
<reference evidence="6" key="1">
    <citation type="journal article" date="2011" name="Genome Biol.">
        <title>Comparative genomics of the social amoebae Dictyostelium discoideum and Dictyostelium purpureum.</title>
        <authorList>
            <consortium name="US DOE Joint Genome Institute (JGI-PGF)"/>
            <person name="Sucgang R."/>
            <person name="Kuo A."/>
            <person name="Tian X."/>
            <person name="Salerno W."/>
            <person name="Parikh A."/>
            <person name="Feasley C.L."/>
            <person name="Dalin E."/>
            <person name="Tu H."/>
            <person name="Huang E."/>
            <person name="Barry K."/>
            <person name="Lindquist E."/>
            <person name="Shapiro H."/>
            <person name="Bruce D."/>
            <person name="Schmutz J."/>
            <person name="Salamov A."/>
            <person name="Fey P."/>
            <person name="Gaudet P."/>
            <person name="Anjard C."/>
            <person name="Babu M.M."/>
            <person name="Basu S."/>
            <person name="Bushmanova Y."/>
            <person name="van der Wel H."/>
            <person name="Katoh-Kurasawa M."/>
            <person name="Dinh C."/>
            <person name="Coutinho P.M."/>
            <person name="Saito T."/>
            <person name="Elias M."/>
            <person name="Schaap P."/>
            <person name="Kay R.R."/>
            <person name="Henrissat B."/>
            <person name="Eichinger L."/>
            <person name="Rivero F."/>
            <person name="Putnam N.H."/>
            <person name="West C.M."/>
            <person name="Loomis W.F."/>
            <person name="Chisholm R.L."/>
            <person name="Shaulsky G."/>
            <person name="Strassmann J.E."/>
            <person name="Queller D.C."/>
            <person name="Kuspa A."/>
            <person name="Grigoriev I.V."/>
        </authorList>
    </citation>
    <scope>NUCLEOTIDE SEQUENCE [LARGE SCALE GENOMIC DNA]</scope>
    <source>
        <strain evidence="6">QSDP1</strain>
    </source>
</reference>
<dbReference type="Proteomes" id="UP000001064">
    <property type="component" value="Unassembled WGS sequence"/>
</dbReference>
<dbReference type="AlphaFoldDB" id="F0ZBP4"/>
<dbReference type="OrthoDB" id="14850at2759"/>
<evidence type="ECO:0000256" key="1">
    <source>
        <dbReference type="ARBA" id="ARBA00008361"/>
    </source>
</evidence>
<evidence type="ECO:0000256" key="3">
    <source>
        <dbReference type="ARBA" id="ARBA00022679"/>
    </source>
</evidence>
<keyword evidence="6" id="KW-1185">Reference proteome</keyword>
<gene>
    <name evidence="5" type="ORF">DICPUDRAFT_53210</name>
</gene>
<dbReference type="OMA" id="MRSWHAY"/>
<dbReference type="SUPFAM" id="SSF53335">
    <property type="entry name" value="S-adenosyl-L-methionine-dependent methyltransferases"/>
    <property type="match status" value="1"/>
</dbReference>
<dbReference type="InterPro" id="IPR051052">
    <property type="entry name" value="Diverse_substrate_MTase"/>
</dbReference>
<dbReference type="KEGG" id="dpp:DICPUDRAFT_53210"/>
<evidence type="ECO:0000259" key="4">
    <source>
        <dbReference type="Pfam" id="PF08241"/>
    </source>
</evidence>
<keyword evidence="3" id="KW-0808">Transferase</keyword>
<dbReference type="GO" id="GO:0032259">
    <property type="term" value="P:methylation"/>
    <property type="evidence" value="ECO:0007669"/>
    <property type="project" value="UniProtKB-KW"/>
</dbReference>
<dbReference type="PANTHER" id="PTHR44942">
    <property type="entry name" value="METHYLTRANSF_11 DOMAIN-CONTAINING PROTEIN"/>
    <property type="match status" value="1"/>
</dbReference>
<dbReference type="Gene3D" id="3.40.50.150">
    <property type="entry name" value="Vaccinia Virus protein VP39"/>
    <property type="match status" value="1"/>
</dbReference>
<proteinExistence type="inferred from homology"/>
<dbReference type="InterPro" id="IPR029063">
    <property type="entry name" value="SAM-dependent_MTases_sf"/>
</dbReference>
<dbReference type="InterPro" id="IPR013216">
    <property type="entry name" value="Methyltransf_11"/>
</dbReference>
<dbReference type="CDD" id="cd02440">
    <property type="entry name" value="AdoMet_MTases"/>
    <property type="match status" value="1"/>
</dbReference>
<dbReference type="EMBL" id="GL870972">
    <property type="protein sequence ID" value="EGC38633.1"/>
    <property type="molecule type" value="Genomic_DNA"/>
</dbReference>
<evidence type="ECO:0000313" key="5">
    <source>
        <dbReference type="EMBL" id="EGC38633.1"/>
    </source>
</evidence>
<dbReference type="eggNOG" id="KOG3010">
    <property type="taxonomic scope" value="Eukaryota"/>
</dbReference>
<dbReference type="InParanoid" id="F0ZBP4"/>
<dbReference type="Pfam" id="PF08241">
    <property type="entry name" value="Methyltransf_11"/>
    <property type="match status" value="1"/>
</dbReference>
<dbReference type="VEuPathDB" id="AmoebaDB:DICPUDRAFT_53210"/>
<evidence type="ECO:0000313" key="6">
    <source>
        <dbReference type="Proteomes" id="UP000001064"/>
    </source>
</evidence>
<name>F0ZBP4_DICPU</name>
<protein>
    <recommendedName>
        <fullName evidence="4">Methyltransferase type 11 domain-containing protein</fullName>
    </recommendedName>
</protein>
<evidence type="ECO:0000256" key="2">
    <source>
        <dbReference type="ARBA" id="ARBA00022603"/>
    </source>
</evidence>
<accession>F0ZBP4</accession>
<dbReference type="RefSeq" id="XP_003284826.1">
    <property type="nucleotide sequence ID" value="XM_003284778.1"/>
</dbReference>
<keyword evidence="2" id="KW-0489">Methyltransferase</keyword>
<dbReference type="STRING" id="5786.F0ZBP4"/>
<sequence>MNDNTFEKDYFGGKVSSLYKQYRLPYPSDVYAVILNHIDPLRRDFCVDIGCGNGQATHELAKVFKKVIGVDPSQGQIDECDKSMSPNVDFIQSKGEDLSFLDDHSVDLITVAQAVHWLDLDRFFKECKRVLKKTGAIVMWCYRIIDLKNNQKAKEIHENHYFNTLKDYWAPEIKMIDNEYRDIKPPFDIVERVSLNYTIKLSINHFINIYKTWSGYNSYLKTNKDILPDLKKQFLDCYHTTDDKSSIMECTYPYSFIICKNEES</sequence>
<dbReference type="PANTHER" id="PTHR44942:SF4">
    <property type="entry name" value="METHYLTRANSFERASE TYPE 11 DOMAIN-CONTAINING PROTEIN"/>
    <property type="match status" value="1"/>
</dbReference>
<dbReference type="FunFam" id="3.40.50.150:FF:000296">
    <property type="entry name" value="Putative methyltransferase DDB_G0268948"/>
    <property type="match status" value="1"/>
</dbReference>